<organism evidence="1 2">
    <name type="scientific">Dermatophagoides pteronyssinus</name>
    <name type="common">European house dust mite</name>
    <dbReference type="NCBI Taxonomy" id="6956"/>
    <lineage>
        <taxon>Eukaryota</taxon>
        <taxon>Metazoa</taxon>
        <taxon>Ecdysozoa</taxon>
        <taxon>Arthropoda</taxon>
        <taxon>Chelicerata</taxon>
        <taxon>Arachnida</taxon>
        <taxon>Acari</taxon>
        <taxon>Acariformes</taxon>
        <taxon>Sarcoptiformes</taxon>
        <taxon>Astigmata</taxon>
        <taxon>Psoroptidia</taxon>
        <taxon>Analgoidea</taxon>
        <taxon>Pyroglyphidae</taxon>
        <taxon>Dermatophagoidinae</taxon>
        <taxon>Dermatophagoides</taxon>
    </lineage>
</organism>
<comment type="caution">
    <text evidence="1">The sequence shown here is derived from an EMBL/GenBank/DDBJ whole genome shotgun (WGS) entry which is preliminary data.</text>
</comment>
<proteinExistence type="predicted"/>
<reference evidence="1 2" key="2">
    <citation type="journal article" date="2022" name="Mol. Biol. Evol.">
        <title>Comparative Genomics Reveals Insights into the Divergent Evolution of Astigmatic Mites and Household Pest Adaptations.</title>
        <authorList>
            <person name="Xiong Q."/>
            <person name="Wan A.T."/>
            <person name="Liu X."/>
            <person name="Fung C.S."/>
            <person name="Xiao X."/>
            <person name="Malainual N."/>
            <person name="Hou J."/>
            <person name="Wang L."/>
            <person name="Wang M."/>
            <person name="Yang K.Y."/>
            <person name="Cui Y."/>
            <person name="Leung E.L."/>
            <person name="Nong W."/>
            <person name="Shin S.K."/>
            <person name="Au S.W."/>
            <person name="Jeong K.Y."/>
            <person name="Chew F.T."/>
            <person name="Hui J.H."/>
            <person name="Leung T.F."/>
            <person name="Tungtrongchitr A."/>
            <person name="Zhong N."/>
            <person name="Liu Z."/>
            <person name="Tsui S.K."/>
        </authorList>
    </citation>
    <scope>NUCLEOTIDE SEQUENCE [LARGE SCALE GENOMIC DNA]</scope>
    <source>
        <strain evidence="1">Derp</strain>
    </source>
</reference>
<evidence type="ECO:0000313" key="2">
    <source>
        <dbReference type="Proteomes" id="UP000887458"/>
    </source>
</evidence>
<name>A0ABQ8J2M3_DERPT</name>
<protein>
    <submittedName>
        <fullName evidence="1">Uncharacterized protein</fullName>
    </submittedName>
</protein>
<dbReference type="EMBL" id="NJHN03000086">
    <property type="protein sequence ID" value="KAH9416811.1"/>
    <property type="molecule type" value="Genomic_DNA"/>
</dbReference>
<dbReference type="Proteomes" id="UP000887458">
    <property type="component" value="Unassembled WGS sequence"/>
</dbReference>
<keyword evidence="2" id="KW-1185">Reference proteome</keyword>
<gene>
    <name evidence="1" type="ORF">DERP_011926</name>
</gene>
<accession>A0ABQ8J2M3</accession>
<sequence>MFYRNGILPPQKRLNYIYYLIIMMIEIYEQQQNTIGWNRIEEFSPHHHLDSCSPRESLTTSL</sequence>
<reference evidence="1 2" key="1">
    <citation type="journal article" date="2018" name="J. Allergy Clin. Immunol.">
        <title>High-quality assembly of Dermatophagoides pteronyssinus genome and transcriptome reveals a wide range of novel allergens.</title>
        <authorList>
            <person name="Liu X.Y."/>
            <person name="Yang K.Y."/>
            <person name="Wang M.Q."/>
            <person name="Kwok J.S."/>
            <person name="Zeng X."/>
            <person name="Yang Z."/>
            <person name="Xiao X.J."/>
            <person name="Lau C.P."/>
            <person name="Li Y."/>
            <person name="Huang Z.M."/>
            <person name="Ba J.G."/>
            <person name="Yim A.K."/>
            <person name="Ouyang C.Y."/>
            <person name="Ngai S.M."/>
            <person name="Chan T.F."/>
            <person name="Leung E.L."/>
            <person name="Liu L."/>
            <person name="Liu Z.G."/>
            <person name="Tsui S.K."/>
        </authorList>
    </citation>
    <scope>NUCLEOTIDE SEQUENCE [LARGE SCALE GENOMIC DNA]</scope>
    <source>
        <strain evidence="1">Derp</strain>
    </source>
</reference>
<evidence type="ECO:0000313" key="1">
    <source>
        <dbReference type="EMBL" id="KAH9416811.1"/>
    </source>
</evidence>